<dbReference type="EMBL" id="JAVIKH010000002">
    <property type="protein sequence ID" value="MDX8335283.1"/>
    <property type="molecule type" value="Genomic_DNA"/>
</dbReference>
<organism evidence="2 3">
    <name type="scientific">Candidatus Cetobacterium colombiensis</name>
    <dbReference type="NCBI Taxonomy" id="3073100"/>
    <lineage>
        <taxon>Bacteria</taxon>
        <taxon>Fusobacteriati</taxon>
        <taxon>Fusobacteriota</taxon>
        <taxon>Fusobacteriia</taxon>
        <taxon>Fusobacteriales</taxon>
        <taxon>Fusobacteriaceae</taxon>
        <taxon>Cetobacterium</taxon>
    </lineage>
</organism>
<evidence type="ECO:0000313" key="2">
    <source>
        <dbReference type="EMBL" id="MDX8335283.1"/>
    </source>
</evidence>
<keyword evidence="1" id="KW-0175">Coiled coil</keyword>
<sequence length="236" mass="27896">MENRIQERVAKVIENADILDKRAYFTVDCEGSIKRKEMNYTIPAMVFCKNDELFNENLQKECNKIERENQKKIDRLSNVEVETLKTNFVKLVIKGELEFAKKYGKELALRDKEEFLKTLFNLSLMDNINFNKPLMALAMKEILNTIGWKDEVGYLVISYFTKQRFDLNLLENLKETEEEVLNVPESLKLIAYKKVLDSYKYTKEKKYKAILLEEIKKNKEISHNEIENEILASLKF</sequence>
<feature type="coiled-coil region" evidence="1">
    <location>
        <begin position="48"/>
        <end position="82"/>
    </location>
</feature>
<name>A0ABU4W6Y3_9FUSO</name>
<dbReference type="Proteomes" id="UP001279681">
    <property type="component" value="Unassembled WGS sequence"/>
</dbReference>
<reference evidence="3" key="1">
    <citation type="submission" date="2023-07" db="EMBL/GenBank/DDBJ databases">
        <authorList>
            <person name="Colorado M.A."/>
            <person name="Villamil L.M."/>
            <person name="Melo J.F."/>
            <person name="Rodriguez J.A."/>
            <person name="Ruiz R.Y."/>
        </authorList>
    </citation>
    <scope>NUCLEOTIDE SEQUENCE [LARGE SCALE GENOMIC DNA]</scope>
    <source>
        <strain evidence="3">C33</strain>
    </source>
</reference>
<comment type="caution">
    <text evidence="2">The sequence shown here is derived from an EMBL/GenBank/DDBJ whole genome shotgun (WGS) entry which is preliminary data.</text>
</comment>
<evidence type="ECO:0000313" key="3">
    <source>
        <dbReference type="Proteomes" id="UP001279681"/>
    </source>
</evidence>
<protein>
    <submittedName>
        <fullName evidence="2">Uncharacterized protein</fullName>
    </submittedName>
</protein>
<accession>A0ABU4W6Y3</accession>
<proteinExistence type="predicted"/>
<dbReference type="RefSeq" id="WP_320312693.1">
    <property type="nucleotide sequence ID" value="NZ_JAVIKH010000002.1"/>
</dbReference>
<keyword evidence="3" id="KW-1185">Reference proteome</keyword>
<evidence type="ECO:0000256" key="1">
    <source>
        <dbReference type="SAM" id="Coils"/>
    </source>
</evidence>
<gene>
    <name evidence="2" type="ORF">RFV38_02045</name>
</gene>